<protein>
    <submittedName>
        <fullName evidence="1">Uncharacterized protein</fullName>
    </submittedName>
</protein>
<sequence>MENTCKPLTHEELKAMIKEALFRIVPALATELMRLQEEMRKEEDLLTFRQVAKEYKLNYNILMKLKAKGVLIYTMVVVDL</sequence>
<organism evidence="1 2">
    <name type="scientific">Xanthocytophaga flava</name>
    <dbReference type="NCBI Taxonomy" id="3048013"/>
    <lineage>
        <taxon>Bacteria</taxon>
        <taxon>Pseudomonadati</taxon>
        <taxon>Bacteroidota</taxon>
        <taxon>Cytophagia</taxon>
        <taxon>Cytophagales</taxon>
        <taxon>Rhodocytophagaceae</taxon>
        <taxon>Xanthocytophaga</taxon>
    </lineage>
</organism>
<comment type="caution">
    <text evidence="1">The sequence shown here is derived from an EMBL/GenBank/DDBJ whole genome shotgun (WGS) entry which is preliminary data.</text>
</comment>
<gene>
    <name evidence="1" type="ORF">QNI16_07825</name>
</gene>
<accession>A0AAE3QN46</accession>
<dbReference type="AlphaFoldDB" id="A0AAE3QN46"/>
<evidence type="ECO:0000313" key="2">
    <source>
        <dbReference type="Proteomes" id="UP001241110"/>
    </source>
</evidence>
<name>A0AAE3QN46_9BACT</name>
<proteinExistence type="predicted"/>
<dbReference type="EMBL" id="JASJOS010000003">
    <property type="protein sequence ID" value="MDJ1480388.1"/>
    <property type="molecule type" value="Genomic_DNA"/>
</dbReference>
<dbReference type="RefSeq" id="WP_313977020.1">
    <property type="nucleotide sequence ID" value="NZ_JASJOS010000003.1"/>
</dbReference>
<dbReference type="Proteomes" id="UP001241110">
    <property type="component" value="Unassembled WGS sequence"/>
</dbReference>
<reference evidence="1" key="1">
    <citation type="submission" date="2023-05" db="EMBL/GenBank/DDBJ databases">
        <authorList>
            <person name="Zhang X."/>
        </authorList>
    </citation>
    <scope>NUCLEOTIDE SEQUENCE</scope>
    <source>
        <strain evidence="1">YF14B1</strain>
    </source>
</reference>
<evidence type="ECO:0000313" key="1">
    <source>
        <dbReference type="EMBL" id="MDJ1480388.1"/>
    </source>
</evidence>